<accession>A0A7X5UAV1</accession>
<keyword evidence="2" id="KW-1185">Reference proteome</keyword>
<protein>
    <submittedName>
        <fullName evidence="1">Uncharacterized protein</fullName>
    </submittedName>
</protein>
<dbReference type="Proteomes" id="UP000490980">
    <property type="component" value="Unassembled WGS sequence"/>
</dbReference>
<reference evidence="1 2" key="1">
    <citation type="submission" date="2020-03" db="EMBL/GenBank/DDBJ databases">
        <authorList>
            <person name="Lai Q."/>
        </authorList>
    </citation>
    <scope>NUCLEOTIDE SEQUENCE [LARGE SCALE GENOMIC DNA]</scope>
    <source>
        <strain evidence="1 2">CCUG 25036</strain>
    </source>
</reference>
<proteinExistence type="predicted"/>
<evidence type="ECO:0000313" key="2">
    <source>
        <dbReference type="Proteomes" id="UP000490980"/>
    </source>
</evidence>
<sequence>MKTPPAPHLARYFSKCGLTLHASLDYDVDGKRTTWWSLAQAENGKAYRLGVHMSFHSTEDLWSAWKDYQSNLHLQHAHALRFVRHFLQHEKEHFEPFNAWLDHNAIVKSAQADELDTKCWPWTSAQTSLDRRDRLLVYGHPWTDTPTVAVIERCTKHAESKGWARRAIRIARFDQQSATRYTEAIRDLVQDERRRRLEQNIRRARVRRAALPRKRI</sequence>
<name>A0A7X5UAV1_9GAMM</name>
<organism evidence="1 2">
    <name type="scientific">Luteibacter anthropi</name>
    <dbReference type="NCBI Taxonomy" id="564369"/>
    <lineage>
        <taxon>Bacteria</taxon>
        <taxon>Pseudomonadati</taxon>
        <taxon>Pseudomonadota</taxon>
        <taxon>Gammaproteobacteria</taxon>
        <taxon>Lysobacterales</taxon>
        <taxon>Rhodanobacteraceae</taxon>
        <taxon>Luteibacter</taxon>
    </lineage>
</organism>
<comment type="caution">
    <text evidence="1">The sequence shown here is derived from an EMBL/GenBank/DDBJ whole genome shotgun (WGS) entry which is preliminary data.</text>
</comment>
<dbReference type="RefSeq" id="WP_166948355.1">
    <property type="nucleotide sequence ID" value="NZ_JAARLZ010000005.1"/>
</dbReference>
<dbReference type="AlphaFoldDB" id="A0A7X5UAV1"/>
<gene>
    <name evidence="1" type="ORF">HBF25_11120</name>
</gene>
<dbReference type="EMBL" id="JAARLZ010000005">
    <property type="protein sequence ID" value="NII06939.1"/>
    <property type="molecule type" value="Genomic_DNA"/>
</dbReference>
<evidence type="ECO:0000313" key="1">
    <source>
        <dbReference type="EMBL" id="NII06939.1"/>
    </source>
</evidence>